<dbReference type="InterPro" id="IPR011990">
    <property type="entry name" value="TPR-like_helical_dom_sf"/>
</dbReference>
<gene>
    <name evidence="2" type="ORF">CVT24_001343</name>
</gene>
<dbReference type="AlphaFoldDB" id="A0A409YFT0"/>
<dbReference type="Gene3D" id="1.25.40.10">
    <property type="entry name" value="Tetratricopeptide repeat domain"/>
    <property type="match status" value="1"/>
</dbReference>
<dbReference type="InterPro" id="IPR032675">
    <property type="entry name" value="LRR_dom_sf"/>
</dbReference>
<evidence type="ECO:0000313" key="3">
    <source>
        <dbReference type="Proteomes" id="UP000284842"/>
    </source>
</evidence>
<comment type="caution">
    <text evidence="2">The sequence shown here is derived from an EMBL/GenBank/DDBJ whole genome shotgun (WGS) entry which is preliminary data.</text>
</comment>
<dbReference type="OrthoDB" id="2685413at2759"/>
<dbReference type="EMBL" id="NHTK01001209">
    <property type="protein sequence ID" value="PPR01862.1"/>
    <property type="molecule type" value="Genomic_DNA"/>
</dbReference>
<accession>A0A409YFT0</accession>
<sequence length="614" mass="68566">MEVFNPKILDACIRDVSSYLSDNQKVDLLLYAMRCLQIESRSRTVIENAIQSCLQVSTLSPENIAKARILRARARHATGSYLGAQEDLQAALAAEPDNPEAKALLHQRSVTVEKLLSPLPRTKERISIEIWREIALYLPRRDLQALLFVPHAISRIASQLLFTEVDLHFTSPSEVDDTYTDPWHSDRAGSAKHEDNRHAQRSADILTRIIVDTSFASSVKTLRIFASSRDKESSLAFQTGMLTNALPKLLNLRNVHLSASSDAISQVLRILQITCPRLRGLSLHSPDGAADLSFLDLQYLNDFCYSTIGGGPSTLHSVIHQLRPSLRTVSLVNPHPSPSWTFPSTMLAIRNLTSIVFKGHFSATSNDFTEILTNGRQLEVLSLTCSMLECSSASNQFRSVLHHGHTLPFLRHFAFAVNCVGRRTVDRELFPAIAEFLRGRKQLQTLALVAYDEAVQRAVGLDAAIWGVLPSLEGLKGLKITYPGDLSPGLASWLIPRSVLALTLCMDQNTPARDPVPFLNQLRHGIPQTLRFVSLPDFNTRHVNIILEHGFPMVRVLRVGGIYWTVSRKRTPAGTIAAEGEQWPKRRAIYHAKEWLEWLGCEDAMVRDFTGISE</sequence>
<feature type="region of interest" description="Disordered" evidence="1">
    <location>
        <begin position="178"/>
        <end position="199"/>
    </location>
</feature>
<reference evidence="2 3" key="1">
    <citation type="journal article" date="2018" name="Evol. Lett.">
        <title>Horizontal gene cluster transfer increased hallucinogenic mushroom diversity.</title>
        <authorList>
            <person name="Reynolds H.T."/>
            <person name="Vijayakumar V."/>
            <person name="Gluck-Thaler E."/>
            <person name="Korotkin H.B."/>
            <person name="Matheny P.B."/>
            <person name="Slot J.C."/>
        </authorList>
    </citation>
    <scope>NUCLEOTIDE SEQUENCE [LARGE SCALE GENOMIC DNA]</scope>
    <source>
        <strain evidence="2 3">2629</strain>
    </source>
</reference>
<dbReference type="SUPFAM" id="SSF52047">
    <property type="entry name" value="RNI-like"/>
    <property type="match status" value="1"/>
</dbReference>
<dbReference type="SUPFAM" id="SSF48452">
    <property type="entry name" value="TPR-like"/>
    <property type="match status" value="1"/>
</dbReference>
<keyword evidence="3" id="KW-1185">Reference proteome</keyword>
<dbReference type="STRING" id="181874.A0A409YFT0"/>
<dbReference type="InParanoid" id="A0A409YFT0"/>
<proteinExistence type="predicted"/>
<organism evidence="2 3">
    <name type="scientific">Panaeolus cyanescens</name>
    <dbReference type="NCBI Taxonomy" id="181874"/>
    <lineage>
        <taxon>Eukaryota</taxon>
        <taxon>Fungi</taxon>
        <taxon>Dikarya</taxon>
        <taxon>Basidiomycota</taxon>
        <taxon>Agaricomycotina</taxon>
        <taxon>Agaricomycetes</taxon>
        <taxon>Agaricomycetidae</taxon>
        <taxon>Agaricales</taxon>
        <taxon>Agaricineae</taxon>
        <taxon>Galeropsidaceae</taxon>
        <taxon>Panaeolus</taxon>
    </lineage>
</organism>
<dbReference type="Proteomes" id="UP000284842">
    <property type="component" value="Unassembled WGS sequence"/>
</dbReference>
<feature type="compositionally biased region" description="Basic and acidic residues" evidence="1">
    <location>
        <begin position="183"/>
        <end position="198"/>
    </location>
</feature>
<name>A0A409YFT0_9AGAR</name>
<evidence type="ECO:0000313" key="2">
    <source>
        <dbReference type="EMBL" id="PPR01862.1"/>
    </source>
</evidence>
<protein>
    <submittedName>
        <fullName evidence="2">Uncharacterized protein</fullName>
    </submittedName>
</protein>
<dbReference type="Gene3D" id="3.80.10.10">
    <property type="entry name" value="Ribonuclease Inhibitor"/>
    <property type="match status" value="1"/>
</dbReference>
<evidence type="ECO:0000256" key="1">
    <source>
        <dbReference type="SAM" id="MobiDB-lite"/>
    </source>
</evidence>